<evidence type="ECO:0000256" key="1">
    <source>
        <dbReference type="SAM" id="MobiDB-lite"/>
    </source>
</evidence>
<dbReference type="Proteomes" id="UP001341840">
    <property type="component" value="Unassembled WGS sequence"/>
</dbReference>
<feature type="region of interest" description="Disordered" evidence="1">
    <location>
        <begin position="1"/>
        <end position="28"/>
    </location>
</feature>
<name>A0ABU6ZZS9_9FABA</name>
<keyword evidence="3" id="KW-1185">Reference proteome</keyword>
<accession>A0ABU6ZZS9</accession>
<proteinExistence type="predicted"/>
<organism evidence="2 3">
    <name type="scientific">Stylosanthes scabra</name>
    <dbReference type="NCBI Taxonomy" id="79078"/>
    <lineage>
        <taxon>Eukaryota</taxon>
        <taxon>Viridiplantae</taxon>
        <taxon>Streptophyta</taxon>
        <taxon>Embryophyta</taxon>
        <taxon>Tracheophyta</taxon>
        <taxon>Spermatophyta</taxon>
        <taxon>Magnoliopsida</taxon>
        <taxon>eudicotyledons</taxon>
        <taxon>Gunneridae</taxon>
        <taxon>Pentapetalae</taxon>
        <taxon>rosids</taxon>
        <taxon>fabids</taxon>
        <taxon>Fabales</taxon>
        <taxon>Fabaceae</taxon>
        <taxon>Papilionoideae</taxon>
        <taxon>50 kb inversion clade</taxon>
        <taxon>dalbergioids sensu lato</taxon>
        <taxon>Dalbergieae</taxon>
        <taxon>Pterocarpus clade</taxon>
        <taxon>Stylosanthes</taxon>
    </lineage>
</organism>
<evidence type="ECO:0000313" key="2">
    <source>
        <dbReference type="EMBL" id="MED6227415.1"/>
    </source>
</evidence>
<sequence length="79" mass="9103">MMMKMNKCLKRMVKKRTSSHHNKTSSHNNMVFPIFSLDMKANTMRTLKALRSTTKGSILKFGKSKRSLLRKSKRSEGAN</sequence>
<evidence type="ECO:0000313" key="3">
    <source>
        <dbReference type="Proteomes" id="UP001341840"/>
    </source>
</evidence>
<feature type="compositionally biased region" description="Basic residues" evidence="1">
    <location>
        <begin position="7"/>
        <end position="24"/>
    </location>
</feature>
<dbReference type="EMBL" id="JASCZI010280859">
    <property type="protein sequence ID" value="MED6227415.1"/>
    <property type="molecule type" value="Genomic_DNA"/>
</dbReference>
<gene>
    <name evidence="2" type="ORF">PIB30_113300</name>
</gene>
<protein>
    <submittedName>
        <fullName evidence="2">Uncharacterized protein</fullName>
    </submittedName>
</protein>
<reference evidence="2 3" key="1">
    <citation type="journal article" date="2023" name="Plants (Basel)">
        <title>Bridging the Gap: Combining Genomics and Transcriptomics Approaches to Understand Stylosanthes scabra, an Orphan Legume from the Brazilian Caatinga.</title>
        <authorList>
            <person name="Ferreira-Neto J.R.C."/>
            <person name="da Silva M.D."/>
            <person name="Binneck E."/>
            <person name="de Melo N.F."/>
            <person name="da Silva R.H."/>
            <person name="de Melo A.L.T.M."/>
            <person name="Pandolfi V."/>
            <person name="Bustamante F.O."/>
            <person name="Brasileiro-Vidal A.C."/>
            <person name="Benko-Iseppon A.M."/>
        </authorList>
    </citation>
    <scope>NUCLEOTIDE SEQUENCE [LARGE SCALE GENOMIC DNA]</scope>
    <source>
        <tissue evidence="2">Leaves</tissue>
    </source>
</reference>
<comment type="caution">
    <text evidence="2">The sequence shown here is derived from an EMBL/GenBank/DDBJ whole genome shotgun (WGS) entry which is preliminary data.</text>
</comment>